<evidence type="ECO:0000256" key="9">
    <source>
        <dbReference type="SAM" id="Phobius"/>
    </source>
</evidence>
<feature type="domain" description="ABC transporter" evidence="10">
    <location>
        <begin position="332"/>
        <end position="567"/>
    </location>
</feature>
<evidence type="ECO:0000259" key="10">
    <source>
        <dbReference type="PROSITE" id="PS50893"/>
    </source>
</evidence>
<feature type="transmembrane region" description="Helical" evidence="9">
    <location>
        <begin position="189"/>
        <end position="210"/>
    </location>
</feature>
<keyword evidence="7 9" id="KW-1133">Transmembrane helix</keyword>
<dbReference type="GO" id="GO:0005886">
    <property type="term" value="C:plasma membrane"/>
    <property type="evidence" value="ECO:0007669"/>
    <property type="project" value="UniProtKB-SubCell"/>
</dbReference>
<evidence type="ECO:0000313" key="12">
    <source>
        <dbReference type="EMBL" id="EFL52425.1"/>
    </source>
</evidence>
<dbReference type="InterPro" id="IPR017871">
    <property type="entry name" value="ABC_transporter-like_CS"/>
</dbReference>
<dbReference type="GO" id="GO:0016887">
    <property type="term" value="F:ATP hydrolysis activity"/>
    <property type="evidence" value="ECO:0007669"/>
    <property type="project" value="InterPro"/>
</dbReference>
<name>E1JTG5_SOLFR</name>
<gene>
    <name evidence="12" type="ORF">DesfrDRAFT_0914</name>
</gene>
<dbReference type="Pfam" id="PF00005">
    <property type="entry name" value="ABC_tran"/>
    <property type="match status" value="1"/>
</dbReference>
<evidence type="ECO:0000256" key="1">
    <source>
        <dbReference type="ARBA" id="ARBA00004651"/>
    </source>
</evidence>
<keyword evidence="8 9" id="KW-0472">Membrane</keyword>
<dbReference type="Proteomes" id="UP000006250">
    <property type="component" value="Unassembled WGS sequence"/>
</dbReference>
<feature type="domain" description="ABC transmembrane type-1" evidence="11">
    <location>
        <begin position="17"/>
        <end position="290"/>
    </location>
</feature>
<feature type="transmembrane region" description="Helical" evidence="9">
    <location>
        <begin position="231"/>
        <end position="257"/>
    </location>
</feature>
<dbReference type="PROSITE" id="PS50929">
    <property type="entry name" value="ABC_TM1F"/>
    <property type="match status" value="1"/>
</dbReference>
<dbReference type="InterPro" id="IPR036640">
    <property type="entry name" value="ABC1_TM_sf"/>
</dbReference>
<dbReference type="InterPro" id="IPR027417">
    <property type="entry name" value="P-loop_NTPase"/>
</dbReference>
<evidence type="ECO:0000256" key="8">
    <source>
        <dbReference type="ARBA" id="ARBA00023136"/>
    </source>
</evidence>
<accession>E1JTG5</accession>
<keyword evidence="5" id="KW-0547">Nucleotide-binding</keyword>
<dbReference type="PROSITE" id="PS00211">
    <property type="entry name" value="ABC_TRANSPORTER_1"/>
    <property type="match status" value="1"/>
</dbReference>
<dbReference type="InterPro" id="IPR011527">
    <property type="entry name" value="ABC1_TM_dom"/>
</dbReference>
<feature type="transmembrane region" description="Helical" evidence="9">
    <location>
        <begin position="131"/>
        <end position="151"/>
    </location>
</feature>
<feature type="transmembrane region" description="Helical" evidence="9">
    <location>
        <begin position="158"/>
        <end position="177"/>
    </location>
</feature>
<proteinExistence type="predicted"/>
<dbReference type="EMBL" id="AECZ01000004">
    <property type="protein sequence ID" value="EFL52425.1"/>
    <property type="molecule type" value="Genomic_DNA"/>
</dbReference>
<dbReference type="FunFam" id="3.40.50.300:FF:000221">
    <property type="entry name" value="Multidrug ABC transporter ATP-binding protein"/>
    <property type="match status" value="1"/>
</dbReference>
<protein>
    <submittedName>
        <fullName evidence="12">ABC transporter related protein</fullName>
    </submittedName>
</protein>
<comment type="subcellular location">
    <subcellularLocation>
        <location evidence="1">Cell membrane</location>
        <topology evidence="1">Multi-pass membrane protein</topology>
    </subcellularLocation>
</comment>
<evidence type="ECO:0000256" key="7">
    <source>
        <dbReference type="ARBA" id="ARBA00022989"/>
    </source>
</evidence>
<dbReference type="PROSITE" id="PS50893">
    <property type="entry name" value="ABC_TRANSPORTER_2"/>
    <property type="match status" value="1"/>
</dbReference>
<dbReference type="InterPro" id="IPR003439">
    <property type="entry name" value="ABC_transporter-like_ATP-bd"/>
</dbReference>
<dbReference type="STRING" id="596151.DesfrDRAFT_0914"/>
<dbReference type="eggNOG" id="COG1132">
    <property type="taxonomic scope" value="Bacteria"/>
</dbReference>
<keyword evidence="2" id="KW-0813">Transport</keyword>
<sequence length="573" mass="61406">MYGSIVKLVGPIADKFAVSVLLGLLITACYAAQGIFLALALARLILGAGSGEATPWIAAFAVAALLRAGLIWASEIASTATAQAVKTHLRDKLLSHVLTLGPGITLKQQTGDLQTTLVAGVEALETYFSRYLPAIVIAIFGCGGVLAALFYVDWRSALLLGLFVIAYPAADWFWLRWRMPKHTGMFEAMGAFGAYLLDSIQGIVTLKAFAATRERRQALATRAEALRRQCMATLGVTLVRHGLTGLLTLSGIAVVLAYDSWRIAAGELAPLPLFMTLFLAREAFRPLERLEKEFHTAWSAGGAVEPMLTLLAERPPVGEPDHPAPAPRRYDITFDQVTFAYETGTTAALSHLSFAVAENEFVALVGPSGAGKSTLVSLLMRFFDPQEGTIRIGGTDIRQLPLHRLRELFGVVSQDTVLFHGSIEDNLRIAKPDASSDEIRAAAKAAHIHGFIASLPDGYASQIGERGAKLSGGQRQRLSIARALLKNAPILILDEATSSVDSLTERAIREAIEAPAARRTTLVIAHRLSTVAKADRILVLEAGNVVEEGAHEQLAHTHGVYAKLMAAQEGAAA</sequence>
<dbReference type="SUPFAM" id="SSF90123">
    <property type="entry name" value="ABC transporter transmembrane region"/>
    <property type="match status" value="1"/>
</dbReference>
<dbReference type="PANTHER" id="PTHR24221:SF654">
    <property type="entry name" value="ATP-BINDING CASSETTE SUB-FAMILY B MEMBER 6"/>
    <property type="match status" value="1"/>
</dbReference>
<dbReference type="OrthoDB" id="9760168at2"/>
<feature type="transmembrane region" description="Helical" evidence="9">
    <location>
        <begin position="16"/>
        <end position="41"/>
    </location>
</feature>
<organism evidence="12 13">
    <name type="scientific">Solidesulfovibrio fructosivorans JJ]</name>
    <dbReference type="NCBI Taxonomy" id="596151"/>
    <lineage>
        <taxon>Bacteria</taxon>
        <taxon>Pseudomonadati</taxon>
        <taxon>Thermodesulfobacteriota</taxon>
        <taxon>Desulfovibrionia</taxon>
        <taxon>Desulfovibrionales</taxon>
        <taxon>Desulfovibrionaceae</taxon>
        <taxon>Solidesulfovibrio</taxon>
    </lineage>
</organism>
<dbReference type="InterPro" id="IPR003593">
    <property type="entry name" value="AAA+_ATPase"/>
</dbReference>
<dbReference type="SMART" id="SM00382">
    <property type="entry name" value="AAA"/>
    <property type="match status" value="1"/>
</dbReference>
<keyword evidence="6" id="KW-0067">ATP-binding</keyword>
<dbReference type="GO" id="GO:0140359">
    <property type="term" value="F:ABC-type transporter activity"/>
    <property type="evidence" value="ECO:0007669"/>
    <property type="project" value="InterPro"/>
</dbReference>
<evidence type="ECO:0000256" key="5">
    <source>
        <dbReference type="ARBA" id="ARBA00022741"/>
    </source>
</evidence>
<reference evidence="12 13" key="1">
    <citation type="submission" date="2010-08" db="EMBL/GenBank/DDBJ databases">
        <title>The draft genome of Desulfovibrio fructosovorans JJ.</title>
        <authorList>
            <consortium name="US DOE Joint Genome Institute (JGI-PGF)"/>
            <person name="Lucas S."/>
            <person name="Copeland A."/>
            <person name="Lapidus A."/>
            <person name="Cheng J.-F."/>
            <person name="Bruce D."/>
            <person name="Goodwin L."/>
            <person name="Pitluck S."/>
            <person name="Land M.L."/>
            <person name="Hauser L."/>
            <person name="Chang Y.-J."/>
            <person name="Jeffries C."/>
            <person name="Wall J.D."/>
            <person name="Stahl D.A."/>
            <person name="Arkin A.P."/>
            <person name="Dehal P."/>
            <person name="Stolyar S.M."/>
            <person name="Hazen T.C."/>
            <person name="Woyke T.J."/>
        </authorList>
    </citation>
    <scope>NUCLEOTIDE SEQUENCE [LARGE SCALE GENOMIC DNA]</scope>
    <source>
        <strain evidence="12 13">JJ</strain>
    </source>
</reference>
<dbReference type="GO" id="GO:0005524">
    <property type="term" value="F:ATP binding"/>
    <property type="evidence" value="ECO:0007669"/>
    <property type="project" value="UniProtKB-KW"/>
</dbReference>
<dbReference type="Pfam" id="PF00664">
    <property type="entry name" value="ABC_membrane"/>
    <property type="match status" value="1"/>
</dbReference>
<dbReference type="Gene3D" id="3.40.50.300">
    <property type="entry name" value="P-loop containing nucleotide triphosphate hydrolases"/>
    <property type="match status" value="1"/>
</dbReference>
<dbReference type="InterPro" id="IPR039421">
    <property type="entry name" value="Type_1_exporter"/>
</dbReference>
<comment type="caution">
    <text evidence="12">The sequence shown here is derived from an EMBL/GenBank/DDBJ whole genome shotgun (WGS) entry which is preliminary data.</text>
</comment>
<evidence type="ECO:0000259" key="11">
    <source>
        <dbReference type="PROSITE" id="PS50929"/>
    </source>
</evidence>
<dbReference type="Gene3D" id="1.20.1560.10">
    <property type="entry name" value="ABC transporter type 1, transmembrane domain"/>
    <property type="match status" value="1"/>
</dbReference>
<dbReference type="PROSITE" id="PS51257">
    <property type="entry name" value="PROKAR_LIPOPROTEIN"/>
    <property type="match status" value="1"/>
</dbReference>
<evidence type="ECO:0000256" key="6">
    <source>
        <dbReference type="ARBA" id="ARBA00022840"/>
    </source>
</evidence>
<dbReference type="AlphaFoldDB" id="E1JTG5"/>
<evidence type="ECO:0000313" key="13">
    <source>
        <dbReference type="Proteomes" id="UP000006250"/>
    </source>
</evidence>
<feature type="transmembrane region" description="Helical" evidence="9">
    <location>
        <begin position="53"/>
        <end position="73"/>
    </location>
</feature>
<dbReference type="RefSeq" id="WP_005991527.1">
    <property type="nucleotide sequence ID" value="NZ_AECZ01000004.1"/>
</dbReference>
<keyword evidence="3" id="KW-1003">Cell membrane</keyword>
<keyword evidence="13" id="KW-1185">Reference proteome</keyword>
<evidence type="ECO:0000256" key="3">
    <source>
        <dbReference type="ARBA" id="ARBA00022475"/>
    </source>
</evidence>
<dbReference type="PANTHER" id="PTHR24221">
    <property type="entry name" value="ATP-BINDING CASSETTE SUB-FAMILY B"/>
    <property type="match status" value="1"/>
</dbReference>
<keyword evidence="4 9" id="KW-0812">Transmembrane</keyword>
<dbReference type="SUPFAM" id="SSF52540">
    <property type="entry name" value="P-loop containing nucleoside triphosphate hydrolases"/>
    <property type="match status" value="1"/>
</dbReference>
<evidence type="ECO:0000256" key="2">
    <source>
        <dbReference type="ARBA" id="ARBA00022448"/>
    </source>
</evidence>
<evidence type="ECO:0000256" key="4">
    <source>
        <dbReference type="ARBA" id="ARBA00022692"/>
    </source>
</evidence>